<evidence type="ECO:0000313" key="7">
    <source>
        <dbReference type="Proteomes" id="UP000199473"/>
    </source>
</evidence>
<dbReference type="STRING" id="1123062.SAMN02745775_12131"/>
<dbReference type="OrthoDB" id="9799943at2"/>
<dbReference type="Proteomes" id="UP000199473">
    <property type="component" value="Unassembled WGS sequence"/>
</dbReference>
<dbReference type="PANTHER" id="PTHR13847">
    <property type="entry name" value="SARCOSINE DEHYDROGENASE-RELATED"/>
    <property type="match status" value="1"/>
</dbReference>
<sequence>MLHRMQDTRFDLLVIGHGIVGLAHALKGAQAGLRVGVLDRDVRANGASIRNFGFVTVTGQGAPDTWRRARHARDVWADVAPKAGIPVIHRGTLMAARRPEAVAVIEEFAAGPMGEGCTVLRPGALPDPLRQDGAVRAALHSPHELRVESRDAIPKLRAWMAAALGVTFMPQRVALSVSTGRVETPQGTLHADRIAVCPGTDLVSLFPDAFAKRQVTLCKLHMLRLADPGWRLPAAVMSDLGLHRYRGYHGCPSLPALRAELARDQQLHLDNGVHLIVVQSADGSLVVGDSHHYDPTPDPFQPEAVDALILDEYAKVLGAPPPVIDRWIGVYPSGPEDAFFEEVAPGVMLVSVTSGTGASTAFGLAADVFTTWGLPA</sequence>
<accession>A0A1I4F3G1</accession>
<reference evidence="6 7" key="1">
    <citation type="submission" date="2016-10" db="EMBL/GenBank/DDBJ databases">
        <authorList>
            <person name="de Groot N.N."/>
        </authorList>
    </citation>
    <scope>NUCLEOTIDE SEQUENCE [LARGE SCALE GENOMIC DNA]</scope>
    <source>
        <strain evidence="6 7">DSM 19981</strain>
    </source>
</reference>
<dbReference type="SUPFAM" id="SSF51971">
    <property type="entry name" value="Nucleotide-binding domain"/>
    <property type="match status" value="1"/>
</dbReference>
<comment type="cofactor">
    <cofactor evidence="1">
        <name>FAD</name>
        <dbReference type="ChEBI" id="CHEBI:57692"/>
    </cofactor>
</comment>
<dbReference type="GO" id="GO:0016491">
    <property type="term" value="F:oxidoreductase activity"/>
    <property type="evidence" value="ECO:0007669"/>
    <property type="project" value="UniProtKB-KW"/>
</dbReference>
<evidence type="ECO:0000256" key="1">
    <source>
        <dbReference type="ARBA" id="ARBA00001974"/>
    </source>
</evidence>
<keyword evidence="4" id="KW-0560">Oxidoreductase</keyword>
<keyword evidence="3" id="KW-0285">Flavoprotein</keyword>
<dbReference type="Gene3D" id="3.30.9.10">
    <property type="entry name" value="D-Amino Acid Oxidase, subunit A, domain 2"/>
    <property type="match status" value="1"/>
</dbReference>
<dbReference type="InterPro" id="IPR017741">
    <property type="entry name" value="FAD-dependent_OxRdtase_HpnW"/>
</dbReference>
<proteinExistence type="inferred from homology"/>
<dbReference type="InterPro" id="IPR036188">
    <property type="entry name" value="FAD/NAD-bd_sf"/>
</dbReference>
<dbReference type="NCBIfam" id="TIGR03364">
    <property type="entry name" value="HpnW_proposed"/>
    <property type="match status" value="1"/>
</dbReference>
<comment type="similarity">
    <text evidence="2">Belongs to the DadA oxidoreductase family.</text>
</comment>
<evidence type="ECO:0000256" key="4">
    <source>
        <dbReference type="ARBA" id="ARBA00023002"/>
    </source>
</evidence>
<dbReference type="Pfam" id="PF01266">
    <property type="entry name" value="DAO"/>
    <property type="match status" value="1"/>
</dbReference>
<dbReference type="Gene3D" id="3.50.50.60">
    <property type="entry name" value="FAD/NAD(P)-binding domain"/>
    <property type="match status" value="1"/>
</dbReference>
<organism evidence="6 7">
    <name type="scientific">Falsiroseomonas stagni DSM 19981</name>
    <dbReference type="NCBI Taxonomy" id="1123062"/>
    <lineage>
        <taxon>Bacteria</taxon>
        <taxon>Pseudomonadati</taxon>
        <taxon>Pseudomonadota</taxon>
        <taxon>Alphaproteobacteria</taxon>
        <taxon>Acetobacterales</taxon>
        <taxon>Roseomonadaceae</taxon>
        <taxon>Falsiroseomonas</taxon>
    </lineage>
</organism>
<evidence type="ECO:0000313" key="6">
    <source>
        <dbReference type="EMBL" id="SFL11377.1"/>
    </source>
</evidence>
<evidence type="ECO:0000256" key="3">
    <source>
        <dbReference type="ARBA" id="ARBA00022630"/>
    </source>
</evidence>
<keyword evidence="7" id="KW-1185">Reference proteome</keyword>
<dbReference type="AlphaFoldDB" id="A0A1I4F3G1"/>
<name>A0A1I4F3G1_9PROT</name>
<dbReference type="EMBL" id="FOSQ01000021">
    <property type="protein sequence ID" value="SFL11377.1"/>
    <property type="molecule type" value="Genomic_DNA"/>
</dbReference>
<gene>
    <name evidence="6" type="ORF">SAMN02745775_12131</name>
</gene>
<dbReference type="GO" id="GO:0005737">
    <property type="term" value="C:cytoplasm"/>
    <property type="evidence" value="ECO:0007669"/>
    <property type="project" value="TreeGrafter"/>
</dbReference>
<dbReference type="PANTHER" id="PTHR13847:SF286">
    <property type="entry name" value="D-AMINO ACID DEHYDROGENASE"/>
    <property type="match status" value="1"/>
</dbReference>
<protein>
    <submittedName>
        <fullName evidence="6">FAD dependent oxidoreductase TIGR03364</fullName>
    </submittedName>
</protein>
<dbReference type="InterPro" id="IPR006076">
    <property type="entry name" value="FAD-dep_OxRdtase"/>
</dbReference>
<evidence type="ECO:0000259" key="5">
    <source>
        <dbReference type="Pfam" id="PF01266"/>
    </source>
</evidence>
<feature type="domain" description="FAD dependent oxidoreductase" evidence="5">
    <location>
        <begin position="11"/>
        <end position="366"/>
    </location>
</feature>
<evidence type="ECO:0000256" key="2">
    <source>
        <dbReference type="ARBA" id="ARBA00009410"/>
    </source>
</evidence>